<name>W3WST7_PESFW</name>
<dbReference type="KEGG" id="pfy:PFICI_10748"/>
<protein>
    <submittedName>
        <fullName evidence="2">Uncharacterized protein</fullName>
    </submittedName>
</protein>
<sequence>MSQRVASKDLANDEEDTTSSSDEEDLYDEEEVLGFVLRSERLPPEHQLRHDHVRSCVVAGIRRNLDFAKSRPVRKLCASKADEFPMFARARNARLIMSNKIPRMNSAESYPYCIWYPDLATEQTYADLAKQYPAMRYQVGRACAVAGYNELYKSLELLPDVSIAEEAQDNKTSGGEIFDLIMASPVKYAVMNDYERTINLENPHAAYLNNDAAVRSKFDLRDPDEEGTLKGHWATMHWDITEDWLRQDINSRIEVDDPPLQPEYAHLLYSPLPLDLPPINKDLLILTAAYEGNVDRYARLRRPHLIQDEAFCVIRGIHHSAAFARWWSGELAQGLPERCGSGDHPSPYKIRNISMAINARYIMSNDIARISNAPKNHLPYMIWYPHRPHQSTLQEVVRVQPEMKQAVAHACIVCNYRRLWDKLRPDPHPVLYREAKQCAEPYYVADLEARAKEQGIFLGGEMPRCHYPQARALAQDKEPTSTFLHGLASTRLIDTIGEADFTRQIGFYGDGSLLSVTRGRVDLFICATENARAVAARQVGGWRMPLDWVEEEHDE</sequence>
<dbReference type="AlphaFoldDB" id="W3WST7"/>
<dbReference type="HOGENOM" id="CLU_027146_1_0_1"/>
<dbReference type="OrthoDB" id="4360026at2759"/>
<evidence type="ECO:0000313" key="3">
    <source>
        <dbReference type="Proteomes" id="UP000030651"/>
    </source>
</evidence>
<feature type="compositionally biased region" description="Basic and acidic residues" evidence="1">
    <location>
        <begin position="1"/>
        <end position="11"/>
    </location>
</feature>
<reference evidence="3" key="1">
    <citation type="journal article" date="2015" name="BMC Genomics">
        <title>Genomic and transcriptomic analysis of the endophytic fungus Pestalotiopsis fici reveals its lifestyle and high potential for synthesis of natural products.</title>
        <authorList>
            <person name="Wang X."/>
            <person name="Zhang X."/>
            <person name="Liu L."/>
            <person name="Xiang M."/>
            <person name="Wang W."/>
            <person name="Sun X."/>
            <person name="Che Y."/>
            <person name="Guo L."/>
            <person name="Liu G."/>
            <person name="Guo L."/>
            <person name="Wang C."/>
            <person name="Yin W.B."/>
            <person name="Stadler M."/>
            <person name="Zhang X."/>
            <person name="Liu X."/>
        </authorList>
    </citation>
    <scope>NUCLEOTIDE SEQUENCE [LARGE SCALE GENOMIC DNA]</scope>
    <source>
        <strain evidence="3">W106-1 / CGMCC3.15140</strain>
    </source>
</reference>
<dbReference type="OMA" id="PYCIWIP"/>
<dbReference type="GeneID" id="19275761"/>
<proteinExistence type="predicted"/>
<feature type="compositionally biased region" description="Acidic residues" evidence="1">
    <location>
        <begin position="12"/>
        <end position="25"/>
    </location>
</feature>
<keyword evidence="3" id="KW-1185">Reference proteome</keyword>
<evidence type="ECO:0000313" key="2">
    <source>
        <dbReference type="EMBL" id="ETS76874.1"/>
    </source>
</evidence>
<feature type="region of interest" description="Disordered" evidence="1">
    <location>
        <begin position="1"/>
        <end position="25"/>
    </location>
</feature>
<dbReference type="eggNOG" id="ENOG502SI4B">
    <property type="taxonomic scope" value="Eukaryota"/>
</dbReference>
<dbReference type="RefSeq" id="XP_007837520.1">
    <property type="nucleotide sequence ID" value="XM_007839329.1"/>
</dbReference>
<dbReference type="InParanoid" id="W3WST7"/>
<dbReference type="Proteomes" id="UP000030651">
    <property type="component" value="Unassembled WGS sequence"/>
</dbReference>
<dbReference type="EMBL" id="KI912116">
    <property type="protein sequence ID" value="ETS76874.1"/>
    <property type="molecule type" value="Genomic_DNA"/>
</dbReference>
<gene>
    <name evidence="2" type="ORF">PFICI_10748</name>
</gene>
<accession>W3WST7</accession>
<organism evidence="2 3">
    <name type="scientific">Pestalotiopsis fici (strain W106-1 / CGMCC3.15140)</name>
    <dbReference type="NCBI Taxonomy" id="1229662"/>
    <lineage>
        <taxon>Eukaryota</taxon>
        <taxon>Fungi</taxon>
        <taxon>Dikarya</taxon>
        <taxon>Ascomycota</taxon>
        <taxon>Pezizomycotina</taxon>
        <taxon>Sordariomycetes</taxon>
        <taxon>Xylariomycetidae</taxon>
        <taxon>Amphisphaeriales</taxon>
        <taxon>Sporocadaceae</taxon>
        <taxon>Pestalotiopsis</taxon>
    </lineage>
</organism>
<evidence type="ECO:0000256" key="1">
    <source>
        <dbReference type="SAM" id="MobiDB-lite"/>
    </source>
</evidence>